<dbReference type="OrthoDB" id="6199156at2"/>
<organism evidence="2 3">
    <name type="scientific">Paenibacillus tianmuensis</name>
    <dbReference type="NCBI Taxonomy" id="624147"/>
    <lineage>
        <taxon>Bacteria</taxon>
        <taxon>Bacillati</taxon>
        <taxon>Bacillota</taxon>
        <taxon>Bacilli</taxon>
        <taxon>Bacillales</taxon>
        <taxon>Paenibacillaceae</taxon>
        <taxon>Paenibacillus</taxon>
    </lineage>
</organism>
<dbReference type="AlphaFoldDB" id="A0A1G4TG92"/>
<keyword evidence="3" id="KW-1185">Reference proteome</keyword>
<keyword evidence="1" id="KW-0812">Transmembrane</keyword>
<dbReference type="Proteomes" id="UP000198601">
    <property type="component" value="Unassembled WGS sequence"/>
</dbReference>
<keyword evidence="1" id="KW-1133">Transmembrane helix</keyword>
<sequence>MDWNGIFIIALVIINFPVYRFVYKLIFSDPEDFDESIKYSFTPNLISFFRGKYWQDQWGTFKLRMYILLCLAVVALEYMLLSEVIGYFH</sequence>
<reference evidence="3" key="1">
    <citation type="submission" date="2016-10" db="EMBL/GenBank/DDBJ databases">
        <authorList>
            <person name="Varghese N."/>
            <person name="Submissions S."/>
        </authorList>
    </citation>
    <scope>NUCLEOTIDE SEQUENCE [LARGE SCALE GENOMIC DNA]</scope>
    <source>
        <strain evidence="3">CGMCC 1.8946</strain>
    </source>
</reference>
<dbReference type="RefSeq" id="WP_090675944.1">
    <property type="nucleotide sequence ID" value="NZ_FMTT01000051.1"/>
</dbReference>
<dbReference type="EMBL" id="FMTT01000051">
    <property type="protein sequence ID" value="SCW80374.1"/>
    <property type="molecule type" value="Genomic_DNA"/>
</dbReference>
<proteinExistence type="predicted"/>
<name>A0A1G4TG92_9BACL</name>
<evidence type="ECO:0000313" key="3">
    <source>
        <dbReference type="Proteomes" id="UP000198601"/>
    </source>
</evidence>
<evidence type="ECO:0000256" key="1">
    <source>
        <dbReference type="SAM" id="Phobius"/>
    </source>
</evidence>
<evidence type="ECO:0000313" key="2">
    <source>
        <dbReference type="EMBL" id="SCW80374.1"/>
    </source>
</evidence>
<gene>
    <name evidence="2" type="ORF">SAMN04487970_105138</name>
</gene>
<protein>
    <submittedName>
        <fullName evidence="2">Uncharacterized protein</fullName>
    </submittedName>
</protein>
<feature type="transmembrane region" description="Helical" evidence="1">
    <location>
        <begin position="66"/>
        <end position="88"/>
    </location>
</feature>
<accession>A0A1G4TG92</accession>
<keyword evidence="1" id="KW-0472">Membrane</keyword>
<feature type="transmembrane region" description="Helical" evidence="1">
    <location>
        <begin position="6"/>
        <end position="23"/>
    </location>
</feature>